<keyword evidence="1 4" id="KW-0489">Methyltransferase</keyword>
<evidence type="ECO:0000256" key="5">
    <source>
        <dbReference type="PROSITE-ProRule" id="PRU10015"/>
    </source>
</evidence>
<feature type="binding site" evidence="4">
    <location>
        <position position="352"/>
    </location>
    <ligand>
        <name>S-adenosyl-L-methionine</name>
        <dbReference type="ChEBI" id="CHEBI:59789"/>
    </ligand>
</feature>
<feature type="binding site" evidence="4">
    <location>
        <position position="303"/>
    </location>
    <ligand>
        <name>S-adenosyl-L-methionine</name>
        <dbReference type="ChEBI" id="CHEBI:59789"/>
    </ligand>
</feature>
<dbReference type="InterPro" id="IPR012340">
    <property type="entry name" value="NA-bd_OB-fold"/>
</dbReference>
<reference evidence="8" key="1">
    <citation type="journal article" date="2019" name="Int. J. Syst. Evol. Microbiol.">
        <title>The Global Catalogue of Microorganisms (GCM) 10K type strain sequencing project: providing services to taxonomists for standard genome sequencing and annotation.</title>
        <authorList>
            <consortium name="The Broad Institute Genomics Platform"/>
            <consortium name="The Broad Institute Genome Sequencing Center for Infectious Disease"/>
            <person name="Wu L."/>
            <person name="Ma J."/>
        </authorList>
    </citation>
    <scope>NUCLEOTIDE SEQUENCE [LARGE SCALE GENOMIC DNA]</scope>
    <source>
        <strain evidence="8">JCM 14546</strain>
    </source>
</reference>
<dbReference type="Gene3D" id="3.40.50.150">
    <property type="entry name" value="Vaccinia Virus protein VP39"/>
    <property type="match status" value="1"/>
</dbReference>
<sequence>MTSSQPVPPASDALAPGDLLDLDITGQAAGGETIARPGGRAVFVRGAIPGERVRARVTEVKKRLARADVEEVLEASTYRVPDRRLALGAAGIGGMEFAHVDLAHSRVLKAQAATDQFTRLGGLAHAPEVLPAAHEAAGEAAGGGATVGLDWRTRVQLAVARDGRVGMRAARSHEVLPVDHIPFAVPTIEALGLHHLSLPGVERLEIAAATGAGDTHGSGAVLLHGTPTAEARAAVTDVLTSASRGGAGAWDLLVRTGGAAARNRGGRGARKQRLEAVRGNGYLTEHVPGLDRTFRVRADGFWQVHRDAAGELAARVVAETTGARKVLDLYCGVGLFSLAVGDAHGIPVVGIEGSSEAIDSARRNATAQRSSAGGVPAVDAEFEVARIEQLDVLPAADTIVLDPPRAGAGEAVCALMGASAAERIVYVSCDGGTFARDAALLRGHGFDLVSTEGHDYFPLTAHTEFVSVFAR</sequence>
<dbReference type="InterPro" id="IPR002792">
    <property type="entry name" value="TRAM_dom"/>
</dbReference>
<feature type="active site" description="Nucleophile" evidence="4">
    <location>
        <position position="429"/>
    </location>
</feature>
<dbReference type="SUPFAM" id="SSF50249">
    <property type="entry name" value="Nucleic acid-binding proteins"/>
    <property type="match status" value="1"/>
</dbReference>
<dbReference type="RefSeq" id="WP_344308403.1">
    <property type="nucleotide sequence ID" value="NZ_BAAANO010000013.1"/>
</dbReference>
<evidence type="ECO:0000256" key="2">
    <source>
        <dbReference type="ARBA" id="ARBA00022679"/>
    </source>
</evidence>
<feature type="binding site" evidence="4">
    <location>
        <position position="330"/>
    </location>
    <ligand>
        <name>S-adenosyl-L-methionine</name>
        <dbReference type="ChEBI" id="CHEBI:59789"/>
    </ligand>
</feature>
<keyword evidence="3 4" id="KW-0949">S-adenosyl-L-methionine</keyword>
<name>A0ABP5EUF7_9MICO</name>
<gene>
    <name evidence="7" type="ORF">GCM10009755_14900</name>
</gene>
<evidence type="ECO:0000313" key="8">
    <source>
        <dbReference type="Proteomes" id="UP001500755"/>
    </source>
</evidence>
<evidence type="ECO:0000256" key="4">
    <source>
        <dbReference type="PROSITE-ProRule" id="PRU01024"/>
    </source>
</evidence>
<dbReference type="PANTHER" id="PTHR11061:SF30">
    <property type="entry name" value="TRNA (URACIL(54)-C(5))-METHYLTRANSFERASE"/>
    <property type="match status" value="1"/>
</dbReference>
<dbReference type="Proteomes" id="UP001500755">
    <property type="component" value="Unassembled WGS sequence"/>
</dbReference>
<dbReference type="Gene3D" id="2.40.50.1070">
    <property type="match status" value="1"/>
</dbReference>
<comment type="caution">
    <text evidence="7">The sequence shown here is derived from an EMBL/GenBank/DDBJ whole genome shotgun (WGS) entry which is preliminary data.</text>
</comment>
<protein>
    <submittedName>
        <fullName evidence="7">Class I SAM-dependent RNA methyltransferase</fullName>
    </submittedName>
</protein>
<feature type="domain" description="TRAM" evidence="6">
    <location>
        <begin position="13"/>
        <end position="71"/>
    </location>
</feature>
<feature type="active site" evidence="5">
    <location>
        <position position="429"/>
    </location>
</feature>
<dbReference type="InterPro" id="IPR010280">
    <property type="entry name" value="U5_MeTrfase_fam"/>
</dbReference>
<dbReference type="CDD" id="cd02440">
    <property type="entry name" value="AdoMet_MTases"/>
    <property type="match status" value="1"/>
</dbReference>
<organism evidence="7 8">
    <name type="scientific">Brevibacterium samyangense</name>
    <dbReference type="NCBI Taxonomy" id="366888"/>
    <lineage>
        <taxon>Bacteria</taxon>
        <taxon>Bacillati</taxon>
        <taxon>Actinomycetota</taxon>
        <taxon>Actinomycetes</taxon>
        <taxon>Micrococcales</taxon>
        <taxon>Brevibacteriaceae</taxon>
        <taxon>Brevibacterium</taxon>
    </lineage>
</organism>
<evidence type="ECO:0000313" key="7">
    <source>
        <dbReference type="EMBL" id="GAA2006004.1"/>
    </source>
</evidence>
<proteinExistence type="inferred from homology"/>
<dbReference type="InterPro" id="IPR029063">
    <property type="entry name" value="SAM-dependent_MTases_sf"/>
</dbReference>
<comment type="similarity">
    <text evidence="4">Belongs to the class I-like SAM-binding methyltransferase superfamily. RNA M5U methyltransferase family.</text>
</comment>
<dbReference type="Gene3D" id="2.40.50.140">
    <property type="entry name" value="Nucleic acid-binding proteins"/>
    <property type="match status" value="1"/>
</dbReference>
<keyword evidence="8" id="KW-1185">Reference proteome</keyword>
<dbReference type="Pfam" id="PF01938">
    <property type="entry name" value="TRAM"/>
    <property type="match status" value="1"/>
</dbReference>
<evidence type="ECO:0000256" key="3">
    <source>
        <dbReference type="ARBA" id="ARBA00022691"/>
    </source>
</evidence>
<dbReference type="InterPro" id="IPR030390">
    <property type="entry name" value="MeTrfase_TrmA_AS"/>
</dbReference>
<dbReference type="PROSITE" id="PS01230">
    <property type="entry name" value="TRMA_1"/>
    <property type="match status" value="1"/>
</dbReference>
<dbReference type="GO" id="GO:0032259">
    <property type="term" value="P:methylation"/>
    <property type="evidence" value="ECO:0007669"/>
    <property type="project" value="UniProtKB-KW"/>
</dbReference>
<dbReference type="PROSITE" id="PS51687">
    <property type="entry name" value="SAM_MT_RNA_M5U"/>
    <property type="match status" value="1"/>
</dbReference>
<keyword evidence="2 4" id="KW-0808">Transferase</keyword>
<evidence type="ECO:0000256" key="1">
    <source>
        <dbReference type="ARBA" id="ARBA00022603"/>
    </source>
</evidence>
<dbReference type="Pfam" id="PF05958">
    <property type="entry name" value="tRNA_U5-meth_tr"/>
    <property type="match status" value="1"/>
</dbReference>
<feature type="binding site" evidence="4">
    <location>
        <position position="402"/>
    </location>
    <ligand>
        <name>S-adenosyl-L-methionine</name>
        <dbReference type="ChEBI" id="CHEBI:59789"/>
    </ligand>
</feature>
<dbReference type="GO" id="GO:0008168">
    <property type="term" value="F:methyltransferase activity"/>
    <property type="evidence" value="ECO:0007669"/>
    <property type="project" value="UniProtKB-KW"/>
</dbReference>
<dbReference type="EMBL" id="BAAANO010000013">
    <property type="protein sequence ID" value="GAA2006004.1"/>
    <property type="molecule type" value="Genomic_DNA"/>
</dbReference>
<accession>A0ABP5EUF7</accession>
<dbReference type="PANTHER" id="PTHR11061">
    <property type="entry name" value="RNA M5U METHYLTRANSFERASE"/>
    <property type="match status" value="1"/>
</dbReference>
<dbReference type="SUPFAM" id="SSF53335">
    <property type="entry name" value="S-adenosyl-L-methionine-dependent methyltransferases"/>
    <property type="match status" value="1"/>
</dbReference>
<dbReference type="PROSITE" id="PS50926">
    <property type="entry name" value="TRAM"/>
    <property type="match status" value="1"/>
</dbReference>
<evidence type="ECO:0000259" key="6">
    <source>
        <dbReference type="PROSITE" id="PS50926"/>
    </source>
</evidence>